<dbReference type="PATRIC" id="fig|1263867.3.peg.2918"/>
<keyword evidence="16" id="KW-1185">Reference proteome</keyword>
<dbReference type="InterPro" id="IPR039261">
    <property type="entry name" value="FNR_nucleotide-bd"/>
</dbReference>
<evidence type="ECO:0000256" key="3">
    <source>
        <dbReference type="ARBA" id="ARBA00022714"/>
    </source>
</evidence>
<feature type="domain" description="2Fe-2S ferredoxin-type" evidence="13">
    <location>
        <begin position="588"/>
        <end position="672"/>
    </location>
</feature>
<dbReference type="InterPro" id="IPR050415">
    <property type="entry name" value="MRET"/>
</dbReference>
<keyword evidence="6" id="KW-0560">Oxidoreductase</keyword>
<dbReference type="SUPFAM" id="SSF52343">
    <property type="entry name" value="Ferredoxin reductase-like, C-terminal NADP-linked domain"/>
    <property type="match status" value="1"/>
</dbReference>
<proteinExistence type="inferred from homology"/>
<feature type="chain" id="PRO_5004020435" evidence="12">
    <location>
        <begin position="19"/>
        <end position="672"/>
    </location>
</feature>
<protein>
    <submittedName>
        <fullName evidence="15">Oxidoreductase FAD/NAD(P)-binding domain protein</fullName>
    </submittedName>
</protein>
<dbReference type="GO" id="GO:0051537">
    <property type="term" value="F:2 iron, 2 sulfur cluster binding"/>
    <property type="evidence" value="ECO:0007669"/>
    <property type="project" value="UniProtKB-KW"/>
</dbReference>
<evidence type="ECO:0000256" key="6">
    <source>
        <dbReference type="ARBA" id="ARBA00023002"/>
    </source>
</evidence>
<dbReference type="PANTHER" id="PTHR47354:SF6">
    <property type="entry name" value="NADH OXIDOREDUCTASE HCR"/>
    <property type="match status" value="1"/>
</dbReference>
<evidence type="ECO:0000256" key="9">
    <source>
        <dbReference type="ARBA" id="ARBA00061434"/>
    </source>
</evidence>
<dbReference type="PRINTS" id="PR00409">
    <property type="entry name" value="PHDIOXRDTASE"/>
</dbReference>
<feature type="compositionally biased region" description="Gly residues" evidence="10">
    <location>
        <begin position="38"/>
        <end position="70"/>
    </location>
</feature>
<reference evidence="15" key="1">
    <citation type="submission" date="2012-11" db="EMBL/GenBank/DDBJ databases">
        <title>Permanent draft genomes of Rhodopirellula europaea strain SH398 and 6C.</title>
        <authorList>
            <person name="Richter M."/>
            <person name="Richter-Heitmann T."/>
            <person name="Frank C."/>
            <person name="Harder J."/>
            <person name="Glockner F.O."/>
        </authorList>
    </citation>
    <scope>NUCLEOTIDE SEQUENCE</scope>
    <source>
        <strain evidence="15">6C</strain>
    </source>
</reference>
<dbReference type="PROSITE" id="PS51085">
    <property type="entry name" value="2FE2S_FER_2"/>
    <property type="match status" value="1"/>
</dbReference>
<feature type="compositionally biased region" description="Basic and acidic residues" evidence="10">
    <location>
        <begin position="22"/>
        <end position="32"/>
    </location>
</feature>
<dbReference type="SUPFAM" id="SSF54292">
    <property type="entry name" value="2Fe-2S ferredoxin-like"/>
    <property type="match status" value="1"/>
</dbReference>
<evidence type="ECO:0000259" key="14">
    <source>
        <dbReference type="PROSITE" id="PS51384"/>
    </source>
</evidence>
<organism evidence="15 16">
    <name type="scientific">Rhodopirellula europaea 6C</name>
    <dbReference type="NCBI Taxonomy" id="1263867"/>
    <lineage>
        <taxon>Bacteria</taxon>
        <taxon>Pseudomonadati</taxon>
        <taxon>Planctomycetota</taxon>
        <taxon>Planctomycetia</taxon>
        <taxon>Pirellulales</taxon>
        <taxon>Pirellulaceae</taxon>
        <taxon>Rhodopirellula</taxon>
    </lineage>
</organism>
<comment type="caution">
    <text evidence="15">The sequence shown here is derived from an EMBL/GenBank/DDBJ whole genome shotgun (WGS) entry which is preliminary data.</text>
</comment>
<dbReference type="InterPro" id="IPR008333">
    <property type="entry name" value="Cbr1-like_FAD-bd_dom"/>
</dbReference>
<dbReference type="InterPro" id="IPR001433">
    <property type="entry name" value="OxRdtase_FAD/NAD-bd"/>
</dbReference>
<dbReference type="GO" id="GO:0046872">
    <property type="term" value="F:metal ion binding"/>
    <property type="evidence" value="ECO:0007669"/>
    <property type="project" value="UniProtKB-KW"/>
</dbReference>
<dbReference type="PROSITE" id="PS00197">
    <property type="entry name" value="2FE2S_FER_1"/>
    <property type="match status" value="1"/>
</dbReference>
<dbReference type="GO" id="GO:0016491">
    <property type="term" value="F:oxidoreductase activity"/>
    <property type="evidence" value="ECO:0007669"/>
    <property type="project" value="UniProtKB-KW"/>
</dbReference>
<feature type="transmembrane region" description="Helical" evidence="11">
    <location>
        <begin position="216"/>
        <end position="237"/>
    </location>
</feature>
<comment type="cofactor">
    <cofactor evidence="1">
        <name>FAD</name>
        <dbReference type="ChEBI" id="CHEBI:57692"/>
    </cofactor>
</comment>
<keyword evidence="11" id="KW-1133">Transmembrane helix</keyword>
<keyword evidence="4" id="KW-0479">Metal-binding</keyword>
<feature type="compositionally biased region" description="Low complexity" evidence="10">
    <location>
        <begin position="282"/>
        <end position="300"/>
    </location>
</feature>
<keyword evidence="11" id="KW-0472">Membrane</keyword>
<keyword evidence="5" id="KW-0274">FAD</keyword>
<feature type="region of interest" description="Disordered" evidence="10">
    <location>
        <begin position="15"/>
        <end position="70"/>
    </location>
</feature>
<dbReference type="PANTHER" id="PTHR47354">
    <property type="entry name" value="NADH OXIDOREDUCTASE HCR"/>
    <property type="match status" value="1"/>
</dbReference>
<keyword evidence="2" id="KW-0285">Flavoprotein</keyword>
<gene>
    <name evidence="15" type="ORF">RE6C_02731</name>
</gene>
<sequence length="672" mass="71445">MVALVAIASALASPSAYGQISPEEHASHHPEEAASGGADSGMGKGPKGMGSMGKGGPPEGAGPGMMGGGMMGGGKGGGGMMGGGGMGGMMEKMGAPKPKDLYPSLMELPDLPMERRGELEQEAHQRMIAGTRVLSEGFDQLSTSAGSDDFAAMQAATDKIREGLGDFESGLAAHRALREGKAPRNVALQWFKNEMNLSDAAPVASSNAMLWGMTPFHSIVMAILVLFAAAMIWMYFFKMRRAATLLEKLAVAGGGPGSGEDMESGSPGVGEKATVSNSNSQSPPLRDSPSPTSPSSSSDCCDTDDGCVTETAAEEIDSGGLLPVAKKKLCRLRVAKITQETDDVKTFRLVACHGGGIPFSYLPGQFLTFTLPTAEKPIKRSYTISSSPTQGYYCEVTVKREDEGAGSRYLHDQVKVGDTLEVRAPSGRFTFTGQESSDIVLISGGVGITPMMSIARALTDMAWSGEIHFVVACRDPEHFIFESELQRLQTEFENLHVHVAMSRIDGDMNGYRSGRLSKEMLTEWIPDIAKKRIHICGAPAMMEATKEMLAELGVPADNIHSENFGSTQKPKAKVAKKQESKETATSGARVKFAISDKATEFQADETLLEAAERIDVDIDYSCRVGTCGMCVVKLLSGDVTMEVDDGLEQEDREKGMVLACQAKADQDVEVEA</sequence>
<dbReference type="EMBL" id="ANMO01000120">
    <property type="protein sequence ID" value="EMB16366.1"/>
    <property type="molecule type" value="Genomic_DNA"/>
</dbReference>
<dbReference type="Pfam" id="PF00175">
    <property type="entry name" value="NAD_binding_1"/>
    <property type="match status" value="1"/>
</dbReference>
<evidence type="ECO:0000256" key="11">
    <source>
        <dbReference type="SAM" id="Phobius"/>
    </source>
</evidence>
<evidence type="ECO:0000313" key="16">
    <source>
        <dbReference type="Proteomes" id="UP000011529"/>
    </source>
</evidence>
<dbReference type="CDD" id="cd00207">
    <property type="entry name" value="fer2"/>
    <property type="match status" value="1"/>
</dbReference>
<feature type="signal peptide" evidence="12">
    <location>
        <begin position="1"/>
        <end position="18"/>
    </location>
</feature>
<dbReference type="Pfam" id="PF00970">
    <property type="entry name" value="FAD_binding_6"/>
    <property type="match status" value="1"/>
</dbReference>
<evidence type="ECO:0000256" key="2">
    <source>
        <dbReference type="ARBA" id="ARBA00022630"/>
    </source>
</evidence>
<evidence type="ECO:0000256" key="1">
    <source>
        <dbReference type="ARBA" id="ARBA00001974"/>
    </source>
</evidence>
<feature type="region of interest" description="Disordered" evidence="10">
    <location>
        <begin position="560"/>
        <end position="580"/>
    </location>
</feature>
<keyword evidence="3" id="KW-0001">2Fe-2S</keyword>
<feature type="domain" description="FAD-binding FR-type" evidence="14">
    <location>
        <begin position="327"/>
        <end position="432"/>
    </location>
</feature>
<evidence type="ECO:0000256" key="12">
    <source>
        <dbReference type="SAM" id="SignalP"/>
    </source>
</evidence>
<accession>M2A6G5</accession>
<feature type="region of interest" description="Disordered" evidence="10">
    <location>
        <begin position="254"/>
        <end position="301"/>
    </location>
</feature>
<comment type="similarity">
    <text evidence="9">In the N-terminal section; belongs to the FAD-binding oxidoreductase type 6 family.</text>
</comment>
<dbReference type="InterPro" id="IPR036010">
    <property type="entry name" value="2Fe-2S_ferredoxin-like_sf"/>
</dbReference>
<dbReference type="Gene3D" id="3.10.20.30">
    <property type="match status" value="1"/>
</dbReference>
<dbReference type="PROSITE" id="PS51384">
    <property type="entry name" value="FAD_FR"/>
    <property type="match status" value="1"/>
</dbReference>
<evidence type="ECO:0000259" key="13">
    <source>
        <dbReference type="PROSITE" id="PS51085"/>
    </source>
</evidence>
<evidence type="ECO:0000256" key="5">
    <source>
        <dbReference type="ARBA" id="ARBA00022827"/>
    </source>
</evidence>
<dbReference type="Pfam" id="PF00111">
    <property type="entry name" value="Fer2"/>
    <property type="match status" value="1"/>
</dbReference>
<evidence type="ECO:0000313" key="15">
    <source>
        <dbReference type="EMBL" id="EMB16366.1"/>
    </source>
</evidence>
<name>M2A6G5_9BACT</name>
<keyword evidence="8" id="KW-0411">Iron-sulfur</keyword>
<dbReference type="Gene3D" id="2.40.30.10">
    <property type="entry name" value="Translation factors"/>
    <property type="match status" value="1"/>
</dbReference>
<dbReference type="InterPro" id="IPR006058">
    <property type="entry name" value="2Fe2S_fd_BS"/>
</dbReference>
<dbReference type="InterPro" id="IPR012675">
    <property type="entry name" value="Beta-grasp_dom_sf"/>
</dbReference>
<dbReference type="AlphaFoldDB" id="M2A6G5"/>
<dbReference type="InterPro" id="IPR001709">
    <property type="entry name" value="Flavoprot_Pyr_Nucl_cyt_Rdtase"/>
</dbReference>
<dbReference type="InterPro" id="IPR001041">
    <property type="entry name" value="2Fe-2S_ferredoxin-type"/>
</dbReference>
<keyword evidence="12" id="KW-0732">Signal</keyword>
<evidence type="ECO:0000256" key="8">
    <source>
        <dbReference type="ARBA" id="ARBA00023014"/>
    </source>
</evidence>
<dbReference type="Proteomes" id="UP000011529">
    <property type="component" value="Unassembled WGS sequence"/>
</dbReference>
<reference evidence="15" key="2">
    <citation type="journal article" date="2013" name="Mar. Genomics">
        <title>Expression of sulfatases in Rhodopirellula baltica and the diversity of sulfatases in the genus Rhodopirellula.</title>
        <authorList>
            <person name="Wegner C.E."/>
            <person name="Richter-Heitmann T."/>
            <person name="Klindworth A."/>
            <person name="Klockow C."/>
            <person name="Richter M."/>
            <person name="Achstetter T."/>
            <person name="Glockner F.O."/>
            <person name="Harder J."/>
        </authorList>
    </citation>
    <scope>NUCLEOTIDE SEQUENCE [LARGE SCALE GENOMIC DNA]</scope>
    <source>
        <strain evidence="15">6C</strain>
    </source>
</reference>
<dbReference type="InterPro" id="IPR017927">
    <property type="entry name" value="FAD-bd_FR_type"/>
</dbReference>
<dbReference type="PRINTS" id="PR00371">
    <property type="entry name" value="FPNCR"/>
</dbReference>
<evidence type="ECO:0000256" key="10">
    <source>
        <dbReference type="SAM" id="MobiDB-lite"/>
    </source>
</evidence>
<keyword evidence="7" id="KW-0408">Iron</keyword>
<dbReference type="CDD" id="cd06217">
    <property type="entry name" value="FNR_iron_sulfur_binding_3"/>
    <property type="match status" value="1"/>
</dbReference>
<keyword evidence="11" id="KW-0812">Transmembrane</keyword>
<evidence type="ECO:0000256" key="7">
    <source>
        <dbReference type="ARBA" id="ARBA00023004"/>
    </source>
</evidence>
<dbReference type="InterPro" id="IPR017938">
    <property type="entry name" value="Riboflavin_synthase-like_b-brl"/>
</dbReference>
<dbReference type="Gene3D" id="3.40.50.80">
    <property type="entry name" value="Nucleotide-binding domain of ferredoxin-NADP reductase (FNR) module"/>
    <property type="match status" value="1"/>
</dbReference>
<dbReference type="SUPFAM" id="SSF63380">
    <property type="entry name" value="Riboflavin synthase domain-like"/>
    <property type="match status" value="1"/>
</dbReference>
<evidence type="ECO:0000256" key="4">
    <source>
        <dbReference type="ARBA" id="ARBA00022723"/>
    </source>
</evidence>